<keyword evidence="2" id="KW-1133">Transmembrane helix</keyword>
<keyword evidence="2" id="KW-0472">Membrane</keyword>
<keyword evidence="2" id="KW-0812">Transmembrane</keyword>
<dbReference type="EMBL" id="JACEIK010004267">
    <property type="protein sequence ID" value="MCD9644866.1"/>
    <property type="molecule type" value="Genomic_DNA"/>
</dbReference>
<proteinExistence type="predicted"/>
<organism evidence="3 4">
    <name type="scientific">Datura stramonium</name>
    <name type="common">Jimsonweed</name>
    <name type="synonym">Common thornapple</name>
    <dbReference type="NCBI Taxonomy" id="4076"/>
    <lineage>
        <taxon>Eukaryota</taxon>
        <taxon>Viridiplantae</taxon>
        <taxon>Streptophyta</taxon>
        <taxon>Embryophyta</taxon>
        <taxon>Tracheophyta</taxon>
        <taxon>Spermatophyta</taxon>
        <taxon>Magnoliopsida</taxon>
        <taxon>eudicotyledons</taxon>
        <taxon>Gunneridae</taxon>
        <taxon>Pentapetalae</taxon>
        <taxon>asterids</taxon>
        <taxon>lamiids</taxon>
        <taxon>Solanales</taxon>
        <taxon>Solanaceae</taxon>
        <taxon>Solanoideae</taxon>
        <taxon>Datureae</taxon>
        <taxon>Datura</taxon>
    </lineage>
</organism>
<comment type="caution">
    <text evidence="3">The sequence shown here is derived from an EMBL/GenBank/DDBJ whole genome shotgun (WGS) entry which is preliminary data.</text>
</comment>
<evidence type="ECO:0000256" key="2">
    <source>
        <dbReference type="SAM" id="Phobius"/>
    </source>
</evidence>
<name>A0ABS8VEU1_DATST</name>
<accession>A0ABS8VEU1</accession>
<keyword evidence="4" id="KW-1185">Reference proteome</keyword>
<sequence length="84" mass="9342">EVETNYKRSNQQKNLTDKPDPGADQAITLINKGSIMPKATVVLDKLNLASHNTQRPQMVFWLRTSFNVVILTAIAMARTLSACI</sequence>
<feature type="non-terminal residue" evidence="3">
    <location>
        <position position="1"/>
    </location>
</feature>
<evidence type="ECO:0000313" key="3">
    <source>
        <dbReference type="EMBL" id="MCD9644866.1"/>
    </source>
</evidence>
<feature type="region of interest" description="Disordered" evidence="1">
    <location>
        <begin position="1"/>
        <end position="23"/>
    </location>
</feature>
<reference evidence="3 4" key="1">
    <citation type="journal article" date="2021" name="BMC Genomics">
        <title>Datura genome reveals duplications of psychoactive alkaloid biosynthetic genes and high mutation rate following tissue culture.</title>
        <authorList>
            <person name="Rajewski A."/>
            <person name="Carter-House D."/>
            <person name="Stajich J."/>
            <person name="Litt A."/>
        </authorList>
    </citation>
    <scope>NUCLEOTIDE SEQUENCE [LARGE SCALE GENOMIC DNA]</scope>
    <source>
        <strain evidence="3">AR-01</strain>
    </source>
</reference>
<evidence type="ECO:0000313" key="4">
    <source>
        <dbReference type="Proteomes" id="UP000823775"/>
    </source>
</evidence>
<evidence type="ECO:0000256" key="1">
    <source>
        <dbReference type="SAM" id="MobiDB-lite"/>
    </source>
</evidence>
<protein>
    <submittedName>
        <fullName evidence="3">Uncharacterized protein</fullName>
    </submittedName>
</protein>
<dbReference type="Proteomes" id="UP000823775">
    <property type="component" value="Unassembled WGS sequence"/>
</dbReference>
<gene>
    <name evidence="3" type="ORF">HAX54_033379</name>
</gene>
<feature type="transmembrane region" description="Helical" evidence="2">
    <location>
        <begin position="60"/>
        <end position="80"/>
    </location>
</feature>